<organism evidence="2 3">
    <name type="scientific">Petrolisthes manimaculis</name>
    <dbReference type="NCBI Taxonomy" id="1843537"/>
    <lineage>
        <taxon>Eukaryota</taxon>
        <taxon>Metazoa</taxon>
        <taxon>Ecdysozoa</taxon>
        <taxon>Arthropoda</taxon>
        <taxon>Crustacea</taxon>
        <taxon>Multicrustacea</taxon>
        <taxon>Malacostraca</taxon>
        <taxon>Eumalacostraca</taxon>
        <taxon>Eucarida</taxon>
        <taxon>Decapoda</taxon>
        <taxon>Pleocyemata</taxon>
        <taxon>Anomura</taxon>
        <taxon>Galatheoidea</taxon>
        <taxon>Porcellanidae</taxon>
        <taxon>Petrolisthes</taxon>
    </lineage>
</organism>
<comment type="caution">
    <text evidence="2">The sequence shown here is derived from an EMBL/GenBank/DDBJ whole genome shotgun (WGS) entry which is preliminary data.</text>
</comment>
<dbReference type="AlphaFoldDB" id="A0AAE1PKV8"/>
<dbReference type="Proteomes" id="UP001292094">
    <property type="component" value="Unassembled WGS sequence"/>
</dbReference>
<reference evidence="2" key="1">
    <citation type="submission" date="2023-11" db="EMBL/GenBank/DDBJ databases">
        <title>Genome assemblies of two species of porcelain crab, Petrolisthes cinctipes and Petrolisthes manimaculis (Anomura: Porcellanidae).</title>
        <authorList>
            <person name="Angst P."/>
        </authorList>
    </citation>
    <scope>NUCLEOTIDE SEQUENCE</scope>
    <source>
        <strain evidence="2">PB745_02</strain>
        <tissue evidence="2">Gill</tissue>
    </source>
</reference>
<name>A0AAE1PKV8_9EUCA</name>
<sequence length="144" mass="15676">MDSTTSRLHRCREDESVNKGCGGGGGGEEEEQEEEEEEKEEEEKEEEEVEEEEEKEKEKEERGGGGGGGEGVVLKREQVGNEALHEKTCDLDKRGAWCESVLYCVRQLRGSHLEEIKAKGCGYCVVGPGHDADSLVVVTCGSGG</sequence>
<evidence type="ECO:0000313" key="2">
    <source>
        <dbReference type="EMBL" id="KAK4309596.1"/>
    </source>
</evidence>
<dbReference type="EMBL" id="JAWZYT010001731">
    <property type="protein sequence ID" value="KAK4309596.1"/>
    <property type="molecule type" value="Genomic_DNA"/>
</dbReference>
<feature type="compositionally biased region" description="Acidic residues" evidence="1">
    <location>
        <begin position="27"/>
        <end position="55"/>
    </location>
</feature>
<protein>
    <submittedName>
        <fullName evidence="2">Uncharacterized protein</fullName>
    </submittedName>
</protein>
<gene>
    <name evidence="2" type="ORF">Pmani_018775</name>
</gene>
<proteinExistence type="predicted"/>
<feature type="region of interest" description="Disordered" evidence="1">
    <location>
        <begin position="1"/>
        <end position="77"/>
    </location>
</feature>
<accession>A0AAE1PKV8</accession>
<keyword evidence="3" id="KW-1185">Reference proteome</keyword>
<evidence type="ECO:0000256" key="1">
    <source>
        <dbReference type="SAM" id="MobiDB-lite"/>
    </source>
</evidence>
<evidence type="ECO:0000313" key="3">
    <source>
        <dbReference type="Proteomes" id="UP001292094"/>
    </source>
</evidence>